<dbReference type="EMBL" id="FNGY01000004">
    <property type="protein sequence ID" value="SDM57187.1"/>
    <property type="molecule type" value="Genomic_DNA"/>
</dbReference>
<dbReference type="RefSeq" id="WP_074607252.1">
    <property type="nucleotide sequence ID" value="NZ_FNGY01000004.1"/>
</dbReference>
<name>A0A1G9UB49_9SPHI</name>
<evidence type="ECO:0000313" key="1">
    <source>
        <dbReference type="EMBL" id="SDM57187.1"/>
    </source>
</evidence>
<organism evidence="1 2">
    <name type="scientific">Pedobacter steynii</name>
    <dbReference type="NCBI Taxonomy" id="430522"/>
    <lineage>
        <taxon>Bacteria</taxon>
        <taxon>Pseudomonadati</taxon>
        <taxon>Bacteroidota</taxon>
        <taxon>Sphingobacteriia</taxon>
        <taxon>Sphingobacteriales</taxon>
        <taxon>Sphingobacteriaceae</taxon>
        <taxon>Pedobacter</taxon>
    </lineage>
</organism>
<proteinExistence type="predicted"/>
<evidence type="ECO:0000313" key="2">
    <source>
        <dbReference type="Proteomes" id="UP000183200"/>
    </source>
</evidence>
<dbReference type="OrthoDB" id="1494413at2"/>
<protein>
    <submittedName>
        <fullName evidence="1">Uncharacterized protein</fullName>
    </submittedName>
</protein>
<accession>A0A1G9UB49</accession>
<sequence>MKNTNTKKFEGEGSMIKSLFALFVLVASTLSVSAQKTAVLDAFSKHGIDATILNPNNVQEPDDYAFDFRQTTIAGGKTNVTVAKFDPDLPKEAQWTVVSMDGKSPSNGDIKTFRKGKVKPESSNKADEASYRIENESAECLVVSYKPDALSLPKDAAFMKDCRLYMTINLKSKKLEQVQALNEKPLKIKILNAEKLEMTTKYTRNEETKRYFPVNEDLNIQAKFIGQALTVQTITEYSNYRKK</sequence>
<dbReference type="AlphaFoldDB" id="A0A1G9UB49"/>
<dbReference type="Proteomes" id="UP000183200">
    <property type="component" value="Unassembled WGS sequence"/>
</dbReference>
<gene>
    <name evidence="1" type="ORF">SAMN05421820_104123</name>
</gene>
<keyword evidence="2" id="KW-1185">Reference proteome</keyword>
<reference evidence="2" key="1">
    <citation type="submission" date="2016-10" db="EMBL/GenBank/DDBJ databases">
        <authorList>
            <person name="Varghese N."/>
            <person name="Submissions S."/>
        </authorList>
    </citation>
    <scope>NUCLEOTIDE SEQUENCE [LARGE SCALE GENOMIC DNA]</scope>
    <source>
        <strain evidence="2">DSM 19110</strain>
    </source>
</reference>